<evidence type="ECO:0008006" key="3">
    <source>
        <dbReference type="Google" id="ProtNLM"/>
    </source>
</evidence>
<dbReference type="Gene3D" id="1.25.10.10">
    <property type="entry name" value="Leucine-rich Repeat Variant"/>
    <property type="match status" value="2"/>
</dbReference>
<gene>
    <name evidence="1" type="ORF">DC3_08310</name>
</gene>
<accession>A0A511MYH4</accession>
<dbReference type="EMBL" id="BJXB01000003">
    <property type="protein sequence ID" value="GEM45196.1"/>
    <property type="molecule type" value="Genomic_DNA"/>
</dbReference>
<keyword evidence="2" id="KW-1185">Reference proteome</keyword>
<dbReference type="InterPro" id="IPR016024">
    <property type="entry name" value="ARM-type_fold"/>
</dbReference>
<dbReference type="Proteomes" id="UP000321306">
    <property type="component" value="Unassembled WGS sequence"/>
</dbReference>
<comment type="caution">
    <text evidence="1">The sequence shown here is derived from an EMBL/GenBank/DDBJ whole genome shotgun (WGS) entry which is preliminary data.</text>
</comment>
<dbReference type="InterPro" id="IPR011989">
    <property type="entry name" value="ARM-like"/>
</dbReference>
<evidence type="ECO:0000313" key="2">
    <source>
        <dbReference type="Proteomes" id="UP000321306"/>
    </source>
</evidence>
<reference evidence="1 2" key="1">
    <citation type="submission" date="2019-07" db="EMBL/GenBank/DDBJ databases">
        <title>Whole genome shotgun sequence of Deinococcus cellulosilyticus NBRC 106333.</title>
        <authorList>
            <person name="Hosoyama A."/>
            <person name="Uohara A."/>
            <person name="Ohji S."/>
            <person name="Ichikawa N."/>
        </authorList>
    </citation>
    <scope>NUCLEOTIDE SEQUENCE [LARGE SCALE GENOMIC DNA]</scope>
    <source>
        <strain evidence="1 2">NBRC 106333</strain>
    </source>
</reference>
<dbReference type="AlphaFoldDB" id="A0A511MYH4"/>
<proteinExistence type="predicted"/>
<protein>
    <recommendedName>
        <fullName evidence="3">HEAT repeat domain-containing protein</fullName>
    </recommendedName>
</protein>
<dbReference type="SUPFAM" id="SSF48371">
    <property type="entry name" value="ARM repeat"/>
    <property type="match status" value="1"/>
</dbReference>
<organism evidence="1 2">
    <name type="scientific">Deinococcus cellulosilyticus (strain DSM 18568 / NBRC 106333 / KACC 11606 / 5516J-15)</name>
    <dbReference type="NCBI Taxonomy" id="1223518"/>
    <lineage>
        <taxon>Bacteria</taxon>
        <taxon>Thermotogati</taxon>
        <taxon>Deinococcota</taxon>
        <taxon>Deinococci</taxon>
        <taxon>Deinococcales</taxon>
        <taxon>Deinococcaceae</taxon>
        <taxon>Deinococcus</taxon>
    </lineage>
</organism>
<name>A0A511MYH4_DEIC1</name>
<sequence>MATLFGLGRRNTKSNDTDWSMLEDALGPADAIPSLIKSLESEDRKSRQTALEALEDRLIHQGAFVFEATPHAVPVMVKALENEDLLDRYAIVRMLIKIGHGVSVFEQFDQSDALQDAMKQQLNTPEMMEQRKRNDEWVQNAHRAVRGAVPAIEKLLLSSDRRLRSWATFFLGEFGVEDPRILAALMGIMRSDTNSHVRATGAFAVSRGTPAPVVAGEIKNALDKEGHPLTRLVMAMSLARLLKEYTPEEVEQSIVKALVEPEMVEEAYADLPWVQNKLHVDVIACLSILGEEALQRTLNALSASDKDTATASVKPLLNRLLMSVFYKRPKQTPEALTLRQKQTIMYLTSHKNLWSEHYESSLKDILKAFKLPTDRMELIQYVGMTPSA</sequence>
<evidence type="ECO:0000313" key="1">
    <source>
        <dbReference type="EMBL" id="GEM45196.1"/>
    </source>
</evidence>